<organism evidence="1">
    <name type="scientific">Salmonella phage SP1a</name>
    <dbReference type="NCBI Taxonomy" id="2109652"/>
    <lineage>
        <taxon>Viruses</taxon>
        <taxon>Duplodnaviria</taxon>
        <taxon>Heunggongvirae</taxon>
        <taxon>Uroviricota</taxon>
        <taxon>Caudoviricetes</taxon>
        <taxon>Demerecviridae</taxon>
        <taxon>Markadamsvirinae</taxon>
        <taxon>Tequintavirus</taxon>
    </lineage>
</organism>
<evidence type="ECO:0000313" key="1">
    <source>
        <dbReference type="EMBL" id="ATI18537.1"/>
    </source>
</evidence>
<name>A0A291LGP6_9CAUD</name>
<dbReference type="EMBL" id="MF774688">
    <property type="protein sequence ID" value="ATI18537.1"/>
    <property type="molecule type" value="Genomic_DNA"/>
</dbReference>
<keyword evidence="1" id="KW-0540">Nuclease</keyword>
<keyword evidence="1" id="KW-0378">Hydrolase</keyword>
<keyword evidence="1" id="KW-0255">Endonuclease</keyword>
<proteinExistence type="predicted"/>
<accession>A0A291LGP6</accession>
<sequence>MDTKVCKMCNTEFPLTKEYFYPNGYTPKGTKKWKPTCKACEKADKVESYEKLISDLFPNMACNICGYNKCKNALEFHHIDSQAKEYSIASFRYTPRNKEVMIAELKKCVLLCANCHREVHAGVTKI</sequence>
<protein>
    <submittedName>
        <fullName evidence="1">H-N-H-endonuclease</fullName>
    </submittedName>
</protein>
<reference evidence="1" key="1">
    <citation type="submission" date="2017-08" db="EMBL/GenBank/DDBJ databases">
        <authorList>
            <person name="de Groot N.N."/>
        </authorList>
    </citation>
    <scope>NUCLEOTIDE SEQUENCE</scope>
</reference>
<dbReference type="GO" id="GO:0004519">
    <property type="term" value="F:endonuclease activity"/>
    <property type="evidence" value="ECO:0007669"/>
    <property type="project" value="UniProtKB-KW"/>
</dbReference>